<keyword evidence="7" id="KW-1185">Reference proteome</keyword>
<dbReference type="Pfam" id="PF00877">
    <property type="entry name" value="NLPC_P60"/>
    <property type="match status" value="1"/>
</dbReference>
<comment type="caution">
    <text evidence="6">The sequence shown here is derived from an EMBL/GenBank/DDBJ whole genome shotgun (WGS) entry which is preliminary data.</text>
</comment>
<dbReference type="Pfam" id="PF01471">
    <property type="entry name" value="PG_binding_1"/>
    <property type="match status" value="2"/>
</dbReference>
<keyword evidence="3" id="KW-0788">Thiol protease</keyword>
<dbReference type="EMBL" id="JAHQCS010000186">
    <property type="protein sequence ID" value="MBU9714826.1"/>
    <property type="molecule type" value="Genomic_DNA"/>
</dbReference>
<accession>A0ABS6JMC3</accession>
<dbReference type="PANTHER" id="PTHR47053">
    <property type="entry name" value="MUREIN DD-ENDOPEPTIDASE MEPH-RELATED"/>
    <property type="match status" value="1"/>
</dbReference>
<dbReference type="Proteomes" id="UP000784880">
    <property type="component" value="Unassembled WGS sequence"/>
</dbReference>
<keyword evidence="1" id="KW-0645">Protease</keyword>
<sequence length="461" mass="50898">MSIRNWKDHKGKVIVSSVAAVALAPVLSGQSQQQSLNPPDHFPLSNSVQPQISPYAQTIPMFHSTQQVSGFQSKPNETLRTVSSLSERKSGTIVKDSIKESPPLRLVRSEIENVLEIDIDSIQSVWPEGTELYLNDEGPKVETIQSYLKELGYYVHDTDGMFGPKTKEAVKHYQKDHGLTINGIVGEETIAHLVGTKHIVDTDQEDSEEYSDIYHPNYMETVYIAQQHFNEKKKEEKRNYFQRGDKHKDIETLQELLKKAGYYRGAIDGVFGNGTHQAVRLLQQEQNLSVDGLAGEQVFNFLKSNDLAEIAAVREAAAQRAASQSNTSTQTTSSSNNQASVSDSSTEGIISMAKGLIGSPYVWGGTSPSGFDCSGFLVYLYNQAGISLPRSVADIWNVTSSVSEPKRGDFVFFETYKKGPSHAGIYLGDGQFIHTGTSSGVSINSISDSYWSNRYLGARTY</sequence>
<dbReference type="InterPro" id="IPR000064">
    <property type="entry name" value="NLP_P60_dom"/>
</dbReference>
<evidence type="ECO:0000256" key="4">
    <source>
        <dbReference type="SAM" id="MobiDB-lite"/>
    </source>
</evidence>
<dbReference type="PROSITE" id="PS51935">
    <property type="entry name" value="NLPC_P60"/>
    <property type="match status" value="1"/>
</dbReference>
<keyword evidence="2" id="KW-0378">Hydrolase</keyword>
<organism evidence="6 7">
    <name type="scientific">Evansella tamaricis</name>
    <dbReference type="NCBI Taxonomy" id="2069301"/>
    <lineage>
        <taxon>Bacteria</taxon>
        <taxon>Bacillati</taxon>
        <taxon>Bacillota</taxon>
        <taxon>Bacilli</taxon>
        <taxon>Bacillales</taxon>
        <taxon>Bacillaceae</taxon>
        <taxon>Evansella</taxon>
    </lineage>
</organism>
<gene>
    <name evidence="6" type="ORF">KS419_24065</name>
</gene>
<name>A0ABS6JMC3_9BACI</name>
<proteinExistence type="predicted"/>
<evidence type="ECO:0000259" key="5">
    <source>
        <dbReference type="PROSITE" id="PS51935"/>
    </source>
</evidence>
<dbReference type="InterPro" id="IPR002477">
    <property type="entry name" value="Peptidoglycan-bd-like"/>
</dbReference>
<reference evidence="6 7" key="1">
    <citation type="submission" date="2021-06" db="EMBL/GenBank/DDBJ databases">
        <title>Bacillus sp. RD4P76, an endophyte from a halophyte.</title>
        <authorList>
            <person name="Sun J.-Q."/>
        </authorList>
    </citation>
    <scope>NUCLEOTIDE SEQUENCE [LARGE SCALE GENOMIC DNA]</scope>
    <source>
        <strain evidence="6 7">CGMCC 1.15917</strain>
    </source>
</reference>
<dbReference type="InterPro" id="IPR051202">
    <property type="entry name" value="Peptidase_C40"/>
</dbReference>
<evidence type="ECO:0000313" key="7">
    <source>
        <dbReference type="Proteomes" id="UP000784880"/>
    </source>
</evidence>
<dbReference type="PANTHER" id="PTHR47053:SF1">
    <property type="entry name" value="MUREIN DD-ENDOPEPTIDASE MEPH-RELATED"/>
    <property type="match status" value="1"/>
</dbReference>
<feature type="region of interest" description="Disordered" evidence="4">
    <location>
        <begin position="321"/>
        <end position="343"/>
    </location>
</feature>
<evidence type="ECO:0000256" key="3">
    <source>
        <dbReference type="ARBA" id="ARBA00022807"/>
    </source>
</evidence>
<feature type="domain" description="NlpC/P60" evidence="5">
    <location>
        <begin position="343"/>
        <end position="461"/>
    </location>
</feature>
<evidence type="ECO:0000256" key="1">
    <source>
        <dbReference type="ARBA" id="ARBA00022670"/>
    </source>
</evidence>
<dbReference type="RefSeq" id="WP_217069650.1">
    <property type="nucleotide sequence ID" value="NZ_JAHQCS010000186.1"/>
</dbReference>
<evidence type="ECO:0000256" key="2">
    <source>
        <dbReference type="ARBA" id="ARBA00022801"/>
    </source>
</evidence>
<protein>
    <submittedName>
        <fullName evidence="6">Peptidoglycan-binding protein</fullName>
    </submittedName>
</protein>
<evidence type="ECO:0000313" key="6">
    <source>
        <dbReference type="EMBL" id="MBU9714826.1"/>
    </source>
</evidence>